<dbReference type="EMBL" id="CALNXK010000378">
    <property type="protein sequence ID" value="CAH3184188.1"/>
    <property type="molecule type" value="Genomic_DNA"/>
</dbReference>
<accession>A0ABN8S347</accession>
<feature type="compositionally biased region" description="Acidic residues" evidence="3">
    <location>
        <begin position="1166"/>
        <end position="1176"/>
    </location>
</feature>
<evidence type="ECO:0000313" key="6">
    <source>
        <dbReference type="Proteomes" id="UP001159405"/>
    </source>
</evidence>
<evidence type="ECO:0000256" key="2">
    <source>
        <dbReference type="ARBA" id="ARBA00022840"/>
    </source>
</evidence>
<evidence type="ECO:0000313" key="5">
    <source>
        <dbReference type="EMBL" id="CAH3184188.1"/>
    </source>
</evidence>
<organism evidence="5 6">
    <name type="scientific">Porites lobata</name>
    <dbReference type="NCBI Taxonomy" id="104759"/>
    <lineage>
        <taxon>Eukaryota</taxon>
        <taxon>Metazoa</taxon>
        <taxon>Cnidaria</taxon>
        <taxon>Anthozoa</taxon>
        <taxon>Hexacorallia</taxon>
        <taxon>Scleractinia</taxon>
        <taxon>Fungiina</taxon>
        <taxon>Poritidae</taxon>
        <taxon>Porites</taxon>
    </lineage>
</organism>
<protein>
    <recommendedName>
        <fullName evidence="4">NACHT domain-containing protein</fullName>
    </recommendedName>
</protein>
<evidence type="ECO:0000256" key="3">
    <source>
        <dbReference type="SAM" id="MobiDB-lite"/>
    </source>
</evidence>
<dbReference type="Gene3D" id="3.40.50.1580">
    <property type="entry name" value="Nucleoside phosphorylase domain"/>
    <property type="match status" value="1"/>
</dbReference>
<dbReference type="SUPFAM" id="SSF53167">
    <property type="entry name" value="Purine and uridine phosphorylases"/>
    <property type="match status" value="1"/>
</dbReference>
<dbReference type="Gene3D" id="3.40.50.300">
    <property type="entry name" value="P-loop containing nucleotide triphosphate hydrolases"/>
    <property type="match status" value="1"/>
</dbReference>
<dbReference type="InterPro" id="IPR027417">
    <property type="entry name" value="P-loop_NTPase"/>
</dbReference>
<dbReference type="PANTHER" id="PTHR46312">
    <property type="entry name" value="NACHT DOMAIN-CONTAINING PROTEIN"/>
    <property type="match status" value="1"/>
</dbReference>
<keyword evidence="1" id="KW-0547">Nucleotide-binding</keyword>
<comment type="caution">
    <text evidence="5">The sequence shown here is derived from an EMBL/GenBank/DDBJ whole genome shotgun (WGS) entry which is preliminary data.</text>
</comment>
<dbReference type="PANTHER" id="PTHR46312:SF2">
    <property type="entry name" value="NUCLEOTIDE-BINDING OLIGOMERIZATION DOMAIN-CONTAINING PROTEIN 2-LIKE"/>
    <property type="match status" value="1"/>
</dbReference>
<dbReference type="SUPFAM" id="SSF52540">
    <property type="entry name" value="P-loop containing nucleoside triphosphate hydrolases"/>
    <property type="match status" value="1"/>
</dbReference>
<keyword evidence="6" id="KW-1185">Reference proteome</keyword>
<dbReference type="Proteomes" id="UP001159405">
    <property type="component" value="Unassembled WGS sequence"/>
</dbReference>
<dbReference type="Pfam" id="PF05729">
    <property type="entry name" value="NACHT"/>
    <property type="match status" value="1"/>
</dbReference>
<proteinExistence type="predicted"/>
<gene>
    <name evidence="5" type="ORF">PLOB_00029759</name>
</gene>
<dbReference type="InterPro" id="IPR035994">
    <property type="entry name" value="Nucleoside_phosphorylase_sf"/>
</dbReference>
<feature type="domain" description="NACHT" evidence="4">
    <location>
        <begin position="405"/>
        <end position="528"/>
    </location>
</feature>
<keyword evidence="2" id="KW-0067">ATP-binding</keyword>
<dbReference type="InterPro" id="IPR007111">
    <property type="entry name" value="NACHT_NTPase"/>
</dbReference>
<name>A0ABN8S347_9CNID</name>
<dbReference type="Gene3D" id="3.80.10.10">
    <property type="entry name" value="Ribonuclease Inhibitor"/>
    <property type="match status" value="1"/>
</dbReference>
<dbReference type="PROSITE" id="PS50837">
    <property type="entry name" value="NACHT"/>
    <property type="match status" value="1"/>
</dbReference>
<feature type="compositionally biased region" description="Acidic residues" evidence="3">
    <location>
        <begin position="1149"/>
        <end position="1158"/>
    </location>
</feature>
<reference evidence="5 6" key="1">
    <citation type="submission" date="2022-05" db="EMBL/GenBank/DDBJ databases">
        <authorList>
            <consortium name="Genoscope - CEA"/>
            <person name="William W."/>
        </authorList>
    </citation>
    <scope>NUCLEOTIDE SEQUENCE [LARGE SCALE GENOMIC DNA]</scope>
</reference>
<feature type="region of interest" description="Disordered" evidence="3">
    <location>
        <begin position="1140"/>
        <end position="1176"/>
    </location>
</feature>
<evidence type="ECO:0000259" key="4">
    <source>
        <dbReference type="PROSITE" id="PS50837"/>
    </source>
</evidence>
<dbReference type="InterPro" id="IPR000845">
    <property type="entry name" value="Nucleoside_phosphorylase_d"/>
</dbReference>
<dbReference type="InterPro" id="IPR032675">
    <property type="entry name" value="LRR_dom_sf"/>
</dbReference>
<sequence>MANVPPPLTLELPKKSDLPNTCKAWNEVHLPIDILLLTVEDSEFLACFTYLRNAIKSYHKNLGYVYFGNMGENGDVPLKVALMTYSEGSSAPDGSLVTVKNAVLELRPKAVFYVGCCGGLNPEVAKLQLGDVVVSSKLTTESFKTPVGRDILRLIRSADHGWIPPLRNPEDHKVQVCCNGEILSGIDPVSTKQQNVSHFTEATALAFGGEGLFAAAHDLKIEWVIVKGISHFADGNNPAENSWESHACIMAASLVSNMLKDSFVFEQWPLYEDPSAGKQPFSSAASKEELPDPSAGKQFFSSAANNEELPDLSAKKQPSSSTATKEELPDSLSLEECQKQLRSIYETNSKVKIVPWDQSSAVHIDEIYTQLSWLMDEKKPSGVTQKELKHYTNIFDGGRLDHLSKRILVHGRPGIGKTVFTQKATFDWSQHRFEGKLGRFDLVLLVKLRDVCNLNDVPAILSAADLLASDGPISTDNLYDYVRHHQEKVLLILDGYDEYVHSAASQSPVLQIWEKKQLRYCCVIITSRDMKVEGLKSSSDAQFEIDGFDRKRQEEFARRFLKDDQDVKEFFKYLKQQDLEDVAKIPLLLVMLLLVWKEKDCGGLPSSRPAIYFQFIETLFDHMSEKQKKPAEKVDDHKEELCKVGELAFDALLQDLLYFPLSKLPDHVLTEKLIEAGLFQLLKMSALNPCKDVHFIHKSMQEFLASLFLKGELFSQNNSLFKVDSIEKIFRLTKVFKFAAEMSEEAAREILIYLLEMAAKEDGEYSFDNQAPSIEDLSDEQKNLLILCTQLFFYCSADTRTELFPTFLSNLGGVFLINPDQLNIAAKENFVKITASLMYIFFSASDQYTEQSYNNLITLAQQLNAVIVSRTGEQKASEFLNVFPWRRVNEFFLMKDENNTHLYFTQIVRRYPFIPFPFKMVMPLVSLEETTKKTNMNGDESSEESSSSCCSKRHGLSRVRRIKGWFVNRSEVELMIEIMPLIIAPHWIDVWGEDSEVFDAEVTESLLRSIPTTHKLERLALCDINVTSSPAVEFINRVFEQDLPNLKVLNMSFNPLLGAGVDSLIKHLSCAPHLEELYLEGVKMTPQQVMNLTSAVQQHGNITDLRSSYHVFKTLNPKPEHEWPSENYWKRKYSHLFPNLSPESAHEQEENEGEVIESEDGKASYESEENQEQVSC</sequence>
<dbReference type="SUPFAM" id="SSF52047">
    <property type="entry name" value="RNI-like"/>
    <property type="match status" value="1"/>
</dbReference>
<dbReference type="Pfam" id="PF01048">
    <property type="entry name" value="PNP_UDP_1"/>
    <property type="match status" value="1"/>
</dbReference>
<feature type="region of interest" description="Disordered" evidence="3">
    <location>
        <begin position="276"/>
        <end position="331"/>
    </location>
</feature>
<evidence type="ECO:0000256" key="1">
    <source>
        <dbReference type="ARBA" id="ARBA00022741"/>
    </source>
</evidence>